<dbReference type="SUPFAM" id="SSF48452">
    <property type="entry name" value="TPR-like"/>
    <property type="match status" value="3"/>
</dbReference>
<keyword evidence="4" id="KW-1185">Reference proteome</keyword>
<dbReference type="Proteomes" id="UP000001660">
    <property type="component" value="Chromosome"/>
</dbReference>
<reference evidence="3 4" key="1">
    <citation type="journal article" date="2010" name="Proc. Natl. Acad. Sci. U.S.A.">
        <title>A Nitrospira metagenome illuminates the physiology and evolution of globally important nitrite-oxidizing bacteria.</title>
        <authorList>
            <person name="Lucker S."/>
            <person name="Wagner M."/>
            <person name="Maixner F."/>
            <person name="Pelletier E."/>
            <person name="Koch H."/>
            <person name="Vacherie B."/>
            <person name="Rattei T."/>
            <person name="Sinninghe Damste J."/>
            <person name="Spieck E."/>
            <person name="Le Paslier D."/>
            <person name="Daims H."/>
        </authorList>
    </citation>
    <scope>NUCLEOTIDE SEQUENCE [LARGE SCALE GENOMIC DNA]</scope>
</reference>
<evidence type="ECO:0000256" key="2">
    <source>
        <dbReference type="SAM" id="MobiDB-lite"/>
    </source>
</evidence>
<organism evidence="3 4">
    <name type="scientific">Nitrospira defluvii</name>
    <dbReference type="NCBI Taxonomy" id="330214"/>
    <lineage>
        <taxon>Bacteria</taxon>
        <taxon>Pseudomonadati</taxon>
        <taxon>Nitrospirota</taxon>
        <taxon>Nitrospiria</taxon>
        <taxon>Nitrospirales</taxon>
        <taxon>Nitrospiraceae</taxon>
        <taxon>Nitrospira</taxon>
    </lineage>
</organism>
<feature type="repeat" description="TPR" evidence="1">
    <location>
        <begin position="121"/>
        <end position="154"/>
    </location>
</feature>
<dbReference type="InterPro" id="IPR019734">
    <property type="entry name" value="TPR_rpt"/>
</dbReference>
<sequence>MAAGGPSTMRQELPAMMPEPSELVRGALPDPGPRLERVPESPEWGEFERGVTLYTQGQYPEARLHLTNMLRDHRDLPLRSSIQAFLTESSLKSSAQELRPLEIIDLYKALMREDPQSTNARRAAWRIGDVYRVEGWYQEAQIAYQHALSLSERDSYDANRAMLGLGYVLRGIKSWKDSVQTFDHVLKRSTDPALLVSASLGQAHSLYRMGRIKDADALYESLSSRWPAALRADPYALLRYADTAGEAQRGPVMREQLLHFYNLYPSRPENPFVLMHLADSYKEAGRWEDASMFYAALMSQYPDAQVVPTARLRYADVQEHLTPEGEEVNLRHTIAAHLANVPLKPGEMLSPRQLFESSAKQYEDSPVGSEALFHLGQALERAGKQEDALKAYERGVQRAGKFENDPWPEKSGAQLVRFMRPRLEAALKAGDDFELINLFHRNGPFADRLYAGTELLLKVAEAHRRLGFPIESARLFQSLIRNSKAETFHEVALMGLGESYLEQKDMRAARAVFERYRLQFPVGRFAGQALLGILTSFEGEGNTAGLVKLGKQWLIHNPRHPNRALVQLKVADALRQAKRDSEAASLYENVLKAGTDLSALDRLRYADVLARLNRQEPALALYKQALVAGLEAEEEAWAQLQIVQLARGVKRDEFARNGLRALNENSDSLVRRMAAVLQTELPESTPAAGGKKR</sequence>
<dbReference type="Pfam" id="PF13174">
    <property type="entry name" value="TPR_6"/>
    <property type="match status" value="2"/>
</dbReference>
<feature type="region of interest" description="Disordered" evidence="2">
    <location>
        <begin position="1"/>
        <end position="42"/>
    </location>
</feature>
<dbReference type="PANTHER" id="PTHR12558:SF13">
    <property type="entry name" value="CELL DIVISION CYCLE PROTEIN 27 HOMOLOG"/>
    <property type="match status" value="1"/>
</dbReference>
<gene>
    <name evidence="3" type="ORF">NIDE2282</name>
</gene>
<dbReference type="STRING" id="330214.NIDE2282"/>
<dbReference type="OrthoDB" id="5468987at2"/>
<dbReference type="Gene3D" id="1.25.40.10">
    <property type="entry name" value="Tetratricopeptide repeat domain"/>
    <property type="match status" value="3"/>
</dbReference>
<proteinExistence type="predicted"/>
<dbReference type="KEGG" id="nde:NIDE2282"/>
<protein>
    <recommendedName>
        <fullName evidence="5">Tetratricopeptide repeat protein</fullName>
    </recommendedName>
</protein>
<keyword evidence="1" id="KW-0802">TPR repeat</keyword>
<accession>D8PFF8</accession>
<evidence type="ECO:0000256" key="1">
    <source>
        <dbReference type="PROSITE-ProRule" id="PRU00339"/>
    </source>
</evidence>
<dbReference type="HOGENOM" id="CLU_397248_0_0_0"/>
<dbReference type="EMBL" id="FP929003">
    <property type="protein sequence ID" value="CBK41995.1"/>
    <property type="molecule type" value="Genomic_DNA"/>
</dbReference>
<dbReference type="SMART" id="SM00028">
    <property type="entry name" value="TPR"/>
    <property type="match status" value="6"/>
</dbReference>
<evidence type="ECO:0000313" key="3">
    <source>
        <dbReference type="EMBL" id="CBK41995.1"/>
    </source>
</evidence>
<feature type="repeat" description="TPR" evidence="1">
    <location>
        <begin position="369"/>
        <end position="402"/>
    </location>
</feature>
<dbReference type="PANTHER" id="PTHR12558">
    <property type="entry name" value="CELL DIVISION CYCLE 16,23,27"/>
    <property type="match status" value="1"/>
</dbReference>
<evidence type="ECO:0008006" key="5">
    <source>
        <dbReference type="Google" id="ProtNLM"/>
    </source>
</evidence>
<dbReference type="Pfam" id="PF13432">
    <property type="entry name" value="TPR_16"/>
    <property type="match status" value="1"/>
</dbReference>
<dbReference type="AlphaFoldDB" id="D8PFF8"/>
<dbReference type="Pfam" id="PF13181">
    <property type="entry name" value="TPR_8"/>
    <property type="match status" value="1"/>
</dbReference>
<dbReference type="InterPro" id="IPR011990">
    <property type="entry name" value="TPR-like_helical_dom_sf"/>
</dbReference>
<dbReference type="PROSITE" id="PS50005">
    <property type="entry name" value="TPR"/>
    <property type="match status" value="2"/>
</dbReference>
<name>D8PFF8_9BACT</name>
<dbReference type="eggNOG" id="COG0457">
    <property type="taxonomic scope" value="Bacteria"/>
</dbReference>
<evidence type="ECO:0000313" key="4">
    <source>
        <dbReference type="Proteomes" id="UP000001660"/>
    </source>
</evidence>